<keyword evidence="1" id="KW-0732">Signal</keyword>
<dbReference type="VEuPathDB" id="FungiDB:AJ78_04396"/>
<evidence type="ECO:0000313" key="3">
    <source>
        <dbReference type="Proteomes" id="UP000182235"/>
    </source>
</evidence>
<organism evidence="2 3">
    <name type="scientific">Emergomyces pasteurianus Ep9510</name>
    <dbReference type="NCBI Taxonomy" id="1447872"/>
    <lineage>
        <taxon>Eukaryota</taxon>
        <taxon>Fungi</taxon>
        <taxon>Dikarya</taxon>
        <taxon>Ascomycota</taxon>
        <taxon>Pezizomycotina</taxon>
        <taxon>Eurotiomycetes</taxon>
        <taxon>Eurotiomycetidae</taxon>
        <taxon>Onygenales</taxon>
        <taxon>Ajellomycetaceae</taxon>
        <taxon>Emergomyces</taxon>
    </lineage>
</organism>
<evidence type="ECO:0000256" key="1">
    <source>
        <dbReference type="SAM" id="SignalP"/>
    </source>
</evidence>
<reference evidence="2 3" key="1">
    <citation type="submission" date="2015-07" db="EMBL/GenBank/DDBJ databases">
        <title>Emmonsia species relationships and genome sequence.</title>
        <authorList>
            <consortium name="The Broad Institute Genomics Platform"/>
            <person name="Cuomo C.A."/>
            <person name="Munoz J.F."/>
            <person name="Imamovic A."/>
            <person name="Priest M.E."/>
            <person name="Young S."/>
            <person name="Clay O.K."/>
            <person name="McEwen J.G."/>
        </authorList>
    </citation>
    <scope>NUCLEOTIDE SEQUENCE [LARGE SCALE GENOMIC DNA]</scope>
    <source>
        <strain evidence="2 3">UAMH 9510</strain>
    </source>
</reference>
<name>A0A1J9QGQ3_9EURO</name>
<keyword evidence="3" id="KW-1185">Reference proteome</keyword>
<proteinExistence type="predicted"/>
<dbReference type="AlphaFoldDB" id="A0A1J9QGQ3"/>
<evidence type="ECO:0000313" key="2">
    <source>
        <dbReference type="EMBL" id="OJD15351.1"/>
    </source>
</evidence>
<feature type="chain" id="PRO_5012588759" evidence="1">
    <location>
        <begin position="25"/>
        <end position="188"/>
    </location>
</feature>
<sequence>MRWVSFSLYYFGLVSLCAVETIAASVRPRTNFNELVDNLNLPRDLNQFTHIGSDGILRVFSTSAKVLGFVRLTNQQLGDFIDERRDILGMKEAERMRGIWGNADSSKVDESQIWHPSPELLPKVFSENDLLGVDEHDLPKDITPAPAAVVKKRSGEDRCRKYRCHYNSDCHIVNCFGCYHYEQQLGHC</sequence>
<feature type="signal peptide" evidence="1">
    <location>
        <begin position="1"/>
        <end position="24"/>
    </location>
</feature>
<protein>
    <submittedName>
        <fullName evidence="2">Uncharacterized protein</fullName>
    </submittedName>
</protein>
<dbReference type="Proteomes" id="UP000182235">
    <property type="component" value="Unassembled WGS sequence"/>
</dbReference>
<dbReference type="OrthoDB" id="3660917at2759"/>
<accession>A0A1J9QGQ3</accession>
<comment type="caution">
    <text evidence="2">The sequence shown here is derived from an EMBL/GenBank/DDBJ whole genome shotgun (WGS) entry which is preliminary data.</text>
</comment>
<dbReference type="EMBL" id="LGRN01000162">
    <property type="protein sequence ID" value="OJD15351.1"/>
    <property type="molecule type" value="Genomic_DNA"/>
</dbReference>
<gene>
    <name evidence="2" type="ORF">AJ78_04396</name>
</gene>